<sequence>MENDEAKKLLWASEHNAALIEATLESHRYHVYCPYCGRWVCKNCFRFEDDEFGGSCKECNGE</sequence>
<organism evidence="1">
    <name type="scientific">uncultured bacterium contig00037</name>
    <dbReference type="NCBI Taxonomy" id="1181525"/>
    <lineage>
        <taxon>Bacteria</taxon>
        <taxon>environmental samples</taxon>
    </lineage>
</organism>
<proteinExistence type="predicted"/>
<reference evidence="1" key="1">
    <citation type="submission" date="2012-03" db="EMBL/GenBank/DDBJ databases">
        <title>Functional metagenomics reveals considerable lignocellulase gene clusters in the gut microbiome of a wood-feeding higher termite.</title>
        <authorList>
            <person name="Liu N."/>
        </authorList>
    </citation>
    <scope>NUCLEOTIDE SEQUENCE</scope>
</reference>
<protein>
    <submittedName>
        <fullName evidence="1">Uncharacterized protein</fullName>
    </submittedName>
</protein>
<name>A0A806JYT5_9BACT</name>
<accession>A0A806JYT5</accession>
<dbReference type="EMBL" id="JQ844169">
    <property type="protein sequence ID" value="AGS51742.1"/>
    <property type="molecule type" value="Genomic_DNA"/>
</dbReference>
<dbReference type="AlphaFoldDB" id="A0A806JYT5"/>
<evidence type="ECO:0000313" key="1">
    <source>
        <dbReference type="EMBL" id="AGS51742.1"/>
    </source>
</evidence>